<reference evidence="5" key="1">
    <citation type="submission" date="2023-06" db="EMBL/GenBank/DDBJ databases">
        <title>Genome-scale phylogeny and comparative genomics of the fungal order Sordariales.</title>
        <authorList>
            <consortium name="Lawrence Berkeley National Laboratory"/>
            <person name="Hensen N."/>
            <person name="Bonometti L."/>
            <person name="Westerberg I."/>
            <person name="Brannstrom I.O."/>
            <person name="Guillou S."/>
            <person name="Cros-Aarteil S."/>
            <person name="Calhoun S."/>
            <person name="Haridas S."/>
            <person name="Kuo A."/>
            <person name="Mondo S."/>
            <person name="Pangilinan J."/>
            <person name="Riley R."/>
            <person name="Labutti K."/>
            <person name="Andreopoulos B."/>
            <person name="Lipzen A."/>
            <person name="Chen C."/>
            <person name="Yanf M."/>
            <person name="Daum C."/>
            <person name="Ng V."/>
            <person name="Clum A."/>
            <person name="Steindorff A."/>
            <person name="Ohm R."/>
            <person name="Martin F."/>
            <person name="Silar P."/>
            <person name="Natvig D."/>
            <person name="Lalanne C."/>
            <person name="Gautier V."/>
            <person name="Ament-Velasquez S.L."/>
            <person name="Kruys A."/>
            <person name="Hutchinson M.I."/>
            <person name="Powell A.J."/>
            <person name="Barry K."/>
            <person name="Miller A.N."/>
            <person name="Grigoriev I.V."/>
            <person name="Debuchy R."/>
            <person name="Gladieux P."/>
            <person name="Thoren M.H."/>
            <person name="Johannesson H."/>
        </authorList>
    </citation>
    <scope>NUCLEOTIDE SEQUENCE</scope>
    <source>
        <strain evidence="5">CBS 606.72</strain>
    </source>
</reference>
<sequence length="434" mass="46951">MLWCFPRVFCSTFPIPSRRSRKMRAGSLLVLAAAVLAAPAPAPAPFDLPSADTPVPPDPSEALKLLESLGESAFQQAKEEVSQVTKRSGSSQGCTLGKLQIRREWSILSKQEKKEYISAVKCLQSKSPKTPSAKAPGAKSRFDDFVAVHINQTMEIHYTGNFLSWHRYFTWLYEKALREECGYTGSQPYWNWGLTAINGLETSPIFDGSETSLSGNGAVISPKRDIVLGNGDLPPIILPPGTGGGCVTSGPFKDMKVNLGPVNLDGPDGPTSNPNGPLAYNPRCLKRDLTTKINQKFANATAILSTIVVPQNIDSFQMTMQGIPGSGNIGIHGGGHYAMGGDPGRDFFVSPGDPAFYLHHSMIDRVWWIWQLLSPSDRAQGPAAVAGTRTFLNQPPSPNTTINDIIDIGYAGGPPLKIKDILSTTEGPFCYIYL</sequence>
<organism evidence="5 6">
    <name type="scientific">Immersiella caudata</name>
    <dbReference type="NCBI Taxonomy" id="314043"/>
    <lineage>
        <taxon>Eukaryota</taxon>
        <taxon>Fungi</taxon>
        <taxon>Dikarya</taxon>
        <taxon>Ascomycota</taxon>
        <taxon>Pezizomycotina</taxon>
        <taxon>Sordariomycetes</taxon>
        <taxon>Sordariomycetidae</taxon>
        <taxon>Sordariales</taxon>
        <taxon>Lasiosphaeriaceae</taxon>
        <taxon>Immersiella</taxon>
    </lineage>
</organism>
<dbReference type="InterPro" id="IPR050316">
    <property type="entry name" value="Tyrosinase/Hemocyanin"/>
</dbReference>
<name>A0AA39U5F4_9PEZI</name>
<dbReference type="PROSITE" id="PS00498">
    <property type="entry name" value="TYROSINASE_2"/>
    <property type="match status" value="1"/>
</dbReference>
<dbReference type="InterPro" id="IPR008922">
    <property type="entry name" value="Di-copper_centre_dom_sf"/>
</dbReference>
<gene>
    <name evidence="5" type="ORF">B0T14DRAFT_326443</name>
</gene>
<feature type="domain" description="Tyrosinase copper-binding" evidence="3">
    <location>
        <begin position="157"/>
        <end position="174"/>
    </location>
</feature>
<dbReference type="Gene3D" id="1.10.1280.10">
    <property type="entry name" value="Di-copper center containing domain from catechol oxidase"/>
    <property type="match status" value="1"/>
</dbReference>
<feature type="domain" description="Tyrosinase copper-binding" evidence="4">
    <location>
        <begin position="353"/>
        <end position="364"/>
    </location>
</feature>
<comment type="caution">
    <text evidence="5">The sequence shown here is derived from an EMBL/GenBank/DDBJ whole genome shotgun (WGS) entry which is preliminary data.</text>
</comment>
<feature type="signal peptide" evidence="2">
    <location>
        <begin position="1"/>
        <end position="37"/>
    </location>
</feature>
<keyword evidence="2" id="KW-0732">Signal</keyword>
<dbReference type="AlphaFoldDB" id="A0AA39U5F4"/>
<dbReference type="GO" id="GO:0046872">
    <property type="term" value="F:metal ion binding"/>
    <property type="evidence" value="ECO:0007669"/>
    <property type="project" value="UniProtKB-KW"/>
</dbReference>
<dbReference type="PROSITE" id="PS00497">
    <property type="entry name" value="TYROSINASE_1"/>
    <property type="match status" value="1"/>
</dbReference>
<dbReference type="PRINTS" id="PR00092">
    <property type="entry name" value="TYROSINASE"/>
</dbReference>
<dbReference type="SUPFAM" id="SSF48056">
    <property type="entry name" value="Di-copper centre-containing domain"/>
    <property type="match status" value="1"/>
</dbReference>
<dbReference type="InterPro" id="IPR002227">
    <property type="entry name" value="Tyrosinase_Cu-bd"/>
</dbReference>
<evidence type="ECO:0000256" key="1">
    <source>
        <dbReference type="ARBA" id="ARBA00022723"/>
    </source>
</evidence>
<keyword evidence="6" id="KW-1185">Reference proteome</keyword>
<protein>
    <recommendedName>
        <fullName evidence="3 4">Tyrosinase copper-binding domain-containing protein</fullName>
    </recommendedName>
</protein>
<proteinExistence type="predicted"/>
<evidence type="ECO:0000313" key="5">
    <source>
        <dbReference type="EMBL" id="KAK0611355.1"/>
    </source>
</evidence>
<evidence type="ECO:0000259" key="3">
    <source>
        <dbReference type="PROSITE" id="PS00497"/>
    </source>
</evidence>
<dbReference type="Pfam" id="PF00264">
    <property type="entry name" value="Tyrosinase"/>
    <property type="match status" value="1"/>
</dbReference>
<dbReference type="PANTHER" id="PTHR11474">
    <property type="entry name" value="TYROSINASE FAMILY MEMBER"/>
    <property type="match status" value="1"/>
</dbReference>
<dbReference type="Proteomes" id="UP001175000">
    <property type="component" value="Unassembled WGS sequence"/>
</dbReference>
<keyword evidence="1" id="KW-0479">Metal-binding</keyword>
<dbReference type="PANTHER" id="PTHR11474:SF116">
    <property type="entry name" value="TYROSINASE"/>
    <property type="match status" value="1"/>
</dbReference>
<dbReference type="EMBL" id="JAULSU010000007">
    <property type="protein sequence ID" value="KAK0611355.1"/>
    <property type="molecule type" value="Genomic_DNA"/>
</dbReference>
<evidence type="ECO:0000259" key="4">
    <source>
        <dbReference type="PROSITE" id="PS00498"/>
    </source>
</evidence>
<dbReference type="GO" id="GO:0016491">
    <property type="term" value="F:oxidoreductase activity"/>
    <property type="evidence" value="ECO:0007669"/>
    <property type="project" value="InterPro"/>
</dbReference>
<accession>A0AA39U5F4</accession>
<evidence type="ECO:0000313" key="6">
    <source>
        <dbReference type="Proteomes" id="UP001175000"/>
    </source>
</evidence>
<evidence type="ECO:0000256" key="2">
    <source>
        <dbReference type="SAM" id="SignalP"/>
    </source>
</evidence>
<feature type="chain" id="PRO_5041334842" description="Tyrosinase copper-binding domain-containing protein" evidence="2">
    <location>
        <begin position="38"/>
        <end position="434"/>
    </location>
</feature>